<comment type="caution">
    <text evidence="2">The sequence shown here is derived from an EMBL/GenBank/DDBJ whole genome shotgun (WGS) entry which is preliminary data.</text>
</comment>
<organism evidence="2 3">
    <name type="scientific">Chelativorans composti</name>
    <dbReference type="NCBI Taxonomy" id="768533"/>
    <lineage>
        <taxon>Bacteria</taxon>
        <taxon>Pseudomonadati</taxon>
        <taxon>Pseudomonadota</taxon>
        <taxon>Alphaproteobacteria</taxon>
        <taxon>Hyphomicrobiales</taxon>
        <taxon>Phyllobacteriaceae</taxon>
        <taxon>Chelativorans</taxon>
    </lineage>
</organism>
<dbReference type="RefSeq" id="WP_345098480.1">
    <property type="nucleotide sequence ID" value="NZ_BAABGS010000017.1"/>
</dbReference>
<evidence type="ECO:0000313" key="2">
    <source>
        <dbReference type="EMBL" id="MFD2261121.1"/>
    </source>
</evidence>
<gene>
    <name evidence="2" type="ORF">ACFSMZ_15330</name>
</gene>
<dbReference type="Proteomes" id="UP001597373">
    <property type="component" value="Unassembled WGS sequence"/>
</dbReference>
<feature type="domain" description="RNA polymerase sigma-70 region 2" evidence="1">
    <location>
        <begin position="15"/>
        <end position="81"/>
    </location>
</feature>
<dbReference type="EMBL" id="JBHUIR010000059">
    <property type="protein sequence ID" value="MFD2261121.1"/>
    <property type="molecule type" value="Genomic_DNA"/>
</dbReference>
<protein>
    <submittedName>
        <fullName evidence="2">Sigma factor</fullName>
    </submittedName>
</protein>
<reference evidence="3" key="1">
    <citation type="journal article" date="2019" name="Int. J. Syst. Evol. Microbiol.">
        <title>The Global Catalogue of Microorganisms (GCM) 10K type strain sequencing project: providing services to taxonomists for standard genome sequencing and annotation.</title>
        <authorList>
            <consortium name="The Broad Institute Genomics Platform"/>
            <consortium name="The Broad Institute Genome Sequencing Center for Infectious Disease"/>
            <person name="Wu L."/>
            <person name="Ma J."/>
        </authorList>
    </citation>
    <scope>NUCLEOTIDE SEQUENCE [LARGE SCALE GENOMIC DNA]</scope>
    <source>
        <strain evidence="3">KCTC 23707</strain>
    </source>
</reference>
<accession>A0ABW5DMB3</accession>
<dbReference type="SUPFAM" id="SSF88946">
    <property type="entry name" value="Sigma2 domain of RNA polymerase sigma factors"/>
    <property type="match status" value="1"/>
</dbReference>
<dbReference type="Pfam" id="PF04542">
    <property type="entry name" value="Sigma70_r2"/>
    <property type="match status" value="1"/>
</dbReference>
<dbReference type="Gene3D" id="1.10.1740.10">
    <property type="match status" value="1"/>
</dbReference>
<dbReference type="InterPro" id="IPR013325">
    <property type="entry name" value="RNA_pol_sigma_r2"/>
</dbReference>
<proteinExistence type="predicted"/>
<evidence type="ECO:0000313" key="3">
    <source>
        <dbReference type="Proteomes" id="UP001597373"/>
    </source>
</evidence>
<keyword evidence="3" id="KW-1185">Reference proteome</keyword>
<evidence type="ECO:0000259" key="1">
    <source>
        <dbReference type="Pfam" id="PF04542"/>
    </source>
</evidence>
<dbReference type="InterPro" id="IPR007627">
    <property type="entry name" value="RNA_pol_sigma70_r2"/>
</dbReference>
<name>A0ABW5DMB3_9HYPH</name>
<sequence length="216" mass="24983">MSENYRDPKASEARIRSFARRVLRRVHALGAKTATLDDIEQELWIAWCKAVEAYDPKGGASFQTFLYRGMQNHINRYVEQQYERFHEQTVALALDAAPSDDVEDGSLIDIIPDESVNFDSELENEDAFQFAIQKLSERARIFVQLLKDQPTELVKEFQKLHIRGEYARKIGVPVITPQRMTAYIIFDFMGASRHERTQILAEVEELGKYMIARLNP</sequence>